<dbReference type="Pfam" id="PF22633">
    <property type="entry name" value="F5_F8_type_C_2"/>
    <property type="match status" value="1"/>
</dbReference>
<dbReference type="InterPro" id="IPR000601">
    <property type="entry name" value="PKD_dom"/>
</dbReference>
<dbReference type="InterPro" id="IPR013783">
    <property type="entry name" value="Ig-like_fold"/>
</dbReference>
<evidence type="ECO:0000256" key="1">
    <source>
        <dbReference type="SAM" id="MobiDB-lite"/>
    </source>
</evidence>
<feature type="domain" description="PKD" evidence="3">
    <location>
        <begin position="353"/>
        <end position="433"/>
    </location>
</feature>
<dbReference type="CDD" id="cd00146">
    <property type="entry name" value="PKD"/>
    <property type="match status" value="1"/>
</dbReference>
<dbReference type="CAZy" id="CBM32">
    <property type="family name" value="Carbohydrate-Binding Module Family 32"/>
</dbReference>
<dbReference type="Gene3D" id="2.60.120.260">
    <property type="entry name" value="Galactose-binding domain-like"/>
    <property type="match status" value="1"/>
</dbReference>
<evidence type="ECO:0000313" key="5">
    <source>
        <dbReference type="Proteomes" id="UP000001351"/>
    </source>
</evidence>
<dbReference type="PROSITE" id="PS50022">
    <property type="entry name" value="FA58C_3"/>
    <property type="match status" value="1"/>
</dbReference>
<name>E3FEZ8_STIAD</name>
<dbReference type="eggNOG" id="COG3291">
    <property type="taxonomic scope" value="Bacteria"/>
</dbReference>
<protein>
    <submittedName>
        <fullName evidence="4">S1D (Lysyl endopeptidase) subfamily C-terminal domain protein</fullName>
    </submittedName>
</protein>
<evidence type="ECO:0000259" key="3">
    <source>
        <dbReference type="PROSITE" id="PS50093"/>
    </source>
</evidence>
<dbReference type="STRING" id="378806.STAUR_2375"/>
<proteinExistence type="predicted"/>
<dbReference type="Proteomes" id="UP000001351">
    <property type="component" value="Chromosome"/>
</dbReference>
<dbReference type="HOGENOM" id="CLU_520446_0_0_7"/>
<gene>
    <name evidence="4" type="ordered locus">STAUR_2375</name>
</gene>
<dbReference type="InterPro" id="IPR035986">
    <property type="entry name" value="PKD_dom_sf"/>
</dbReference>
<feature type="region of interest" description="Disordered" evidence="1">
    <location>
        <begin position="1"/>
        <end position="23"/>
    </location>
</feature>
<evidence type="ECO:0000313" key="4">
    <source>
        <dbReference type="EMBL" id="ADO70179.1"/>
    </source>
</evidence>
<accession>E3FEZ8</accession>
<reference evidence="4 5" key="1">
    <citation type="journal article" date="2011" name="Mol. Biol. Evol.">
        <title>Comparative genomic analysis of fruiting body formation in Myxococcales.</title>
        <authorList>
            <person name="Huntley S."/>
            <person name="Hamann N."/>
            <person name="Wegener-Feldbrugge S."/>
            <person name="Treuner-Lange A."/>
            <person name="Kube M."/>
            <person name="Reinhardt R."/>
            <person name="Klages S."/>
            <person name="Muller R."/>
            <person name="Ronning C.M."/>
            <person name="Nierman W.C."/>
            <person name="Sogaard-Andersen L."/>
        </authorList>
    </citation>
    <scope>NUCLEOTIDE SEQUENCE [LARGE SCALE GENOMIC DNA]</scope>
    <source>
        <strain evidence="4 5">DW4/3-1</strain>
    </source>
</reference>
<dbReference type="SUPFAM" id="SSF49785">
    <property type="entry name" value="Galactose-binding domain-like"/>
    <property type="match status" value="1"/>
</dbReference>
<feature type="domain" description="F5/8 type C" evidence="2">
    <location>
        <begin position="428"/>
        <end position="575"/>
    </location>
</feature>
<dbReference type="EMBL" id="CP002271">
    <property type="protein sequence ID" value="ADO70179.1"/>
    <property type="molecule type" value="Genomic_DNA"/>
</dbReference>
<sequence length="575" mass="59830">MWARRQGRRQEARNRAAGRPAARPARIDAIASTTLIAGDLTMPKSKQLLSRLRPAHQACSALAALAMAAIAPTAHADSAVYGGGPFYSGGTAVMNDLRNSGFTTVMLWSFHIEDNGDLVYNDIPVVKNGAYIGDPAWPTRLASLKTAPTSVNRIEVSIGAWGVPDFERMIKLVNGTAAGCGSTLVCGTGSNSILYRNFQALKSVTGATAVNFDDESAYNLAPTTQFGQMLIGLGYKITFAPYTNQSFWRSLKDNLGSAVDTIYLQVYDGGAGNNPASWNTAMGMTVDPGLWSRHGSGCGSGDSPATVQSKMSNWKASAGISGGFMWLYDDIQACGSQGTAAQYAAAINTAVSGNTPPVANFNVTVSGLTATFSDASSDSDGSITSRSWNFGDGSGSTATNPSRVYGSAGNYNVNLTVTDNGGASHTKTQTVSVGAGYANLALNKPTTGSTACNTSETPAKAVNGSVSGGTTDKFCSLAAPSWLQVDLGSAQTVSSFVVKHAGAGGESSTWNTKAFTIQTSSNGTTWSTPVTVTNNTASTSTHSISATSARYIKFNVTTPSQNGDPATRIYEFEVR</sequence>
<dbReference type="InterPro" id="IPR008979">
    <property type="entry name" value="Galactose-bd-like_sf"/>
</dbReference>
<dbReference type="PROSITE" id="PS50093">
    <property type="entry name" value="PKD"/>
    <property type="match status" value="1"/>
</dbReference>
<dbReference type="Gene3D" id="2.60.40.10">
    <property type="entry name" value="Immunoglobulins"/>
    <property type="match status" value="1"/>
</dbReference>
<dbReference type="AlphaFoldDB" id="E3FEZ8"/>
<dbReference type="InterPro" id="IPR022409">
    <property type="entry name" value="PKD/Chitinase_dom"/>
</dbReference>
<dbReference type="SUPFAM" id="SSF49299">
    <property type="entry name" value="PKD domain"/>
    <property type="match status" value="1"/>
</dbReference>
<dbReference type="SMART" id="SM00089">
    <property type="entry name" value="PKD"/>
    <property type="match status" value="1"/>
</dbReference>
<organism evidence="4 5">
    <name type="scientific">Stigmatella aurantiaca (strain DW4/3-1)</name>
    <dbReference type="NCBI Taxonomy" id="378806"/>
    <lineage>
        <taxon>Bacteria</taxon>
        <taxon>Pseudomonadati</taxon>
        <taxon>Myxococcota</taxon>
        <taxon>Myxococcia</taxon>
        <taxon>Myxococcales</taxon>
        <taxon>Cystobacterineae</taxon>
        <taxon>Archangiaceae</taxon>
        <taxon>Stigmatella</taxon>
    </lineage>
</organism>
<dbReference type="InterPro" id="IPR000421">
    <property type="entry name" value="FA58C"/>
</dbReference>
<evidence type="ECO:0000259" key="2">
    <source>
        <dbReference type="PROSITE" id="PS50022"/>
    </source>
</evidence>
<dbReference type="Pfam" id="PF18911">
    <property type="entry name" value="PKD_4"/>
    <property type="match status" value="1"/>
</dbReference>
<dbReference type="KEGG" id="sur:STAUR_2375"/>
<keyword evidence="5" id="KW-1185">Reference proteome</keyword>